<evidence type="ECO:0000256" key="3">
    <source>
        <dbReference type="ARBA" id="ARBA00022801"/>
    </source>
</evidence>
<dbReference type="Pfam" id="PF13361">
    <property type="entry name" value="UvrD_C"/>
    <property type="match status" value="1"/>
</dbReference>
<dbReference type="CDD" id="cd17932">
    <property type="entry name" value="DEXQc_UvrD"/>
    <property type="match status" value="1"/>
</dbReference>
<dbReference type="GO" id="GO:0000725">
    <property type="term" value="P:recombinational repair"/>
    <property type="evidence" value="ECO:0007669"/>
    <property type="project" value="TreeGrafter"/>
</dbReference>
<evidence type="ECO:0000256" key="8">
    <source>
        <dbReference type="ARBA" id="ARBA00034617"/>
    </source>
</evidence>
<evidence type="ECO:0000259" key="13">
    <source>
        <dbReference type="PROSITE" id="PS51198"/>
    </source>
</evidence>
<evidence type="ECO:0000256" key="9">
    <source>
        <dbReference type="ARBA" id="ARBA00034808"/>
    </source>
</evidence>
<dbReference type="GO" id="GO:0016887">
    <property type="term" value="F:ATP hydrolysis activity"/>
    <property type="evidence" value="ECO:0007669"/>
    <property type="project" value="RHEA"/>
</dbReference>
<dbReference type="PROSITE" id="PS51198">
    <property type="entry name" value="UVRD_HELICASE_ATP_BIND"/>
    <property type="match status" value="1"/>
</dbReference>
<evidence type="ECO:0000256" key="1">
    <source>
        <dbReference type="ARBA" id="ARBA00009922"/>
    </source>
</evidence>
<dbReference type="InterPro" id="IPR000212">
    <property type="entry name" value="DNA_helicase_UvrD/REP"/>
</dbReference>
<evidence type="ECO:0000256" key="7">
    <source>
        <dbReference type="ARBA" id="ARBA00023235"/>
    </source>
</evidence>
<organism evidence="15 16">
    <name type="scientific">Treponema pallidum subsp. pallidum (strain SS14)</name>
    <dbReference type="NCBI Taxonomy" id="455434"/>
    <lineage>
        <taxon>Bacteria</taxon>
        <taxon>Pseudomonadati</taxon>
        <taxon>Spirochaetota</taxon>
        <taxon>Spirochaetia</taxon>
        <taxon>Spirochaetales</taxon>
        <taxon>Treponemataceae</taxon>
        <taxon>Treponema</taxon>
    </lineage>
</organism>
<comment type="catalytic activity">
    <reaction evidence="11">
        <text>ATP + H2O = ADP + phosphate + H(+)</text>
        <dbReference type="Rhea" id="RHEA:13065"/>
        <dbReference type="ChEBI" id="CHEBI:15377"/>
        <dbReference type="ChEBI" id="CHEBI:15378"/>
        <dbReference type="ChEBI" id="CHEBI:30616"/>
        <dbReference type="ChEBI" id="CHEBI:43474"/>
        <dbReference type="ChEBI" id="CHEBI:456216"/>
        <dbReference type="EC" id="5.6.2.4"/>
    </reaction>
</comment>
<dbReference type="GO" id="GO:0005829">
    <property type="term" value="C:cytosol"/>
    <property type="evidence" value="ECO:0007669"/>
    <property type="project" value="TreeGrafter"/>
</dbReference>
<feature type="domain" description="UvrD-like helicase C-terminal" evidence="14">
    <location>
        <begin position="272"/>
        <end position="554"/>
    </location>
</feature>
<dbReference type="GO" id="GO:0043138">
    <property type="term" value="F:3'-5' DNA helicase activity"/>
    <property type="evidence" value="ECO:0007669"/>
    <property type="project" value="UniProtKB-EC"/>
</dbReference>
<gene>
    <name evidence="15" type="primary">rep</name>
    <name evidence="15" type="ordered locus">TPASS_0102</name>
</gene>
<dbReference type="PANTHER" id="PTHR11070">
    <property type="entry name" value="UVRD / RECB / PCRA DNA HELICASE FAMILY MEMBER"/>
    <property type="match status" value="1"/>
</dbReference>
<accession>A0A0H3BID3</accession>
<comment type="similarity">
    <text evidence="1">Belongs to the helicase family. UvrD subfamily.</text>
</comment>
<keyword evidence="6" id="KW-0238">DNA-binding</keyword>
<keyword evidence="3 12" id="KW-0378">Hydrolase</keyword>
<dbReference type="Gene3D" id="1.10.486.10">
    <property type="entry name" value="PCRA, domain 4"/>
    <property type="match status" value="1"/>
</dbReference>
<dbReference type="Gene3D" id="3.40.50.300">
    <property type="entry name" value="P-loop containing nucleotide triphosphate hydrolases"/>
    <property type="match status" value="2"/>
</dbReference>
<dbReference type="Gene3D" id="1.10.10.160">
    <property type="match status" value="1"/>
</dbReference>
<dbReference type="RefSeq" id="WP_010881551.1">
    <property type="nucleotide sequence ID" value="NC_010741.1"/>
</dbReference>
<dbReference type="PROSITE" id="PS51217">
    <property type="entry name" value="UVRD_HELICASE_CTER"/>
    <property type="match status" value="1"/>
</dbReference>
<protein>
    <recommendedName>
        <fullName evidence="9">DNA 3'-5' helicase</fullName>
        <ecNumber evidence="9">5.6.2.4</ecNumber>
    </recommendedName>
    <alternativeName>
        <fullName evidence="10">DNA 3'-5' helicase II</fullName>
    </alternativeName>
</protein>
<dbReference type="KEGG" id="tpp:TPASS_0102"/>
<evidence type="ECO:0000256" key="12">
    <source>
        <dbReference type="PROSITE-ProRule" id="PRU00560"/>
    </source>
</evidence>
<name>A0A0H3BID3_TREPS</name>
<evidence type="ECO:0000256" key="2">
    <source>
        <dbReference type="ARBA" id="ARBA00022741"/>
    </source>
</evidence>
<comment type="catalytic activity">
    <reaction evidence="8">
        <text>Couples ATP hydrolysis with the unwinding of duplex DNA by translocating in the 3'-5' direction.</text>
        <dbReference type="EC" id="5.6.2.4"/>
    </reaction>
</comment>
<dbReference type="EMBL" id="CP000805">
    <property type="protein sequence ID" value="ACD70529.1"/>
    <property type="molecule type" value="Genomic_DNA"/>
</dbReference>
<dbReference type="InterPro" id="IPR013986">
    <property type="entry name" value="DExx_box_DNA_helicase_dom_sf"/>
</dbReference>
<evidence type="ECO:0000256" key="6">
    <source>
        <dbReference type="ARBA" id="ARBA00023125"/>
    </source>
</evidence>
<feature type="domain" description="UvrD-like helicase ATP-binding" evidence="13">
    <location>
        <begin position="3"/>
        <end position="271"/>
    </location>
</feature>
<dbReference type="Pfam" id="PF00580">
    <property type="entry name" value="UvrD-helicase"/>
    <property type="match status" value="1"/>
</dbReference>
<dbReference type="PATRIC" id="fig|243276.5.peg.113"/>
<keyword evidence="5 12" id="KW-0067">ATP-binding</keyword>
<evidence type="ECO:0000313" key="16">
    <source>
        <dbReference type="Proteomes" id="UP000001202"/>
    </source>
</evidence>
<dbReference type="Proteomes" id="UP000001202">
    <property type="component" value="Chromosome"/>
</dbReference>
<dbReference type="GeneID" id="93875896"/>
<evidence type="ECO:0000256" key="11">
    <source>
        <dbReference type="ARBA" id="ARBA00048988"/>
    </source>
</evidence>
<dbReference type="SUPFAM" id="SSF52540">
    <property type="entry name" value="P-loop containing nucleoside triphosphate hydrolases"/>
    <property type="match status" value="1"/>
</dbReference>
<keyword evidence="4 12" id="KW-0347">Helicase</keyword>
<proteinExistence type="inferred from homology"/>
<dbReference type="GO" id="GO:0005524">
    <property type="term" value="F:ATP binding"/>
    <property type="evidence" value="ECO:0007669"/>
    <property type="project" value="UniProtKB-UniRule"/>
</dbReference>
<dbReference type="InterPro" id="IPR014016">
    <property type="entry name" value="UvrD-like_ATP-bd"/>
</dbReference>
<feature type="binding site" evidence="12">
    <location>
        <begin position="24"/>
        <end position="31"/>
    </location>
    <ligand>
        <name>ATP</name>
        <dbReference type="ChEBI" id="CHEBI:30616"/>
    </ligand>
</feature>
<dbReference type="InterPro" id="IPR027417">
    <property type="entry name" value="P-loop_NTPase"/>
</dbReference>
<evidence type="ECO:0000256" key="10">
    <source>
        <dbReference type="ARBA" id="ARBA00034923"/>
    </source>
</evidence>
<dbReference type="PANTHER" id="PTHR11070:SF2">
    <property type="entry name" value="ATP-DEPENDENT DNA HELICASE SRS2"/>
    <property type="match status" value="1"/>
</dbReference>
<evidence type="ECO:0000256" key="4">
    <source>
        <dbReference type="ARBA" id="ARBA00022806"/>
    </source>
</evidence>
<dbReference type="CDD" id="cd18807">
    <property type="entry name" value="SF1_C_UvrD"/>
    <property type="match status" value="1"/>
</dbReference>
<sequence>MLSTLNPEQRRAVTTLEGPLLIIAGAGSGKTRVITARIAYMLECGILQSRILALTFTNKAAHEMSERIKALTGKPLRNTTVSTFHAFGVTILREHIHVLGWRKNFSIYDENDKRALIREAAKEVHLLPEVLDTNCVSTLFSAIKMQRKNLKELQHKERALWHEYHTALKLFNAVDFDDLIVLPIQIFSEYPDILASYKSRYHYILVDEFQDTSAQQYRLMKMLATQNICVVGDDDQSIYSWRGAHHDNILSFEKDFPYATEITLEQNYRSTGTILAAANGVIAHNTQRKEKALWSGNDSGKPIEIFNPETERDEAIFIANTILAEQIRASYSFSSFGVLLRTNSFMRIIEDVFLQENIPYRVSGGMSFFQRKEIKDVLSYLRVISNPDDDVNLLRIINTPRRGIGKKTLHLVSDIANTQQCSVFNALNQIINKTHAVDLKESHRTAVENFLQLITQARTHLLSGKNLAYKVRKFVEDIQYFNYLIQEFQKNEHAARFKFLQIEHLVESIEHWEQSSEHGSLYDYLNRVTLLARDNVQKETEGAVSLMTIHASKGLEFPVVFIAGVEAGTIPHERSIEEVHSIEEERRLFYVAITRAKEKLYLTHCRTRKRGGKREERTASPFLDEIPKHLVRAHAPEGKISEEEVTRAFTRIKKLFT</sequence>
<evidence type="ECO:0000256" key="5">
    <source>
        <dbReference type="ARBA" id="ARBA00022840"/>
    </source>
</evidence>
<dbReference type="InterPro" id="IPR014017">
    <property type="entry name" value="DNA_helicase_UvrD-like_C"/>
</dbReference>
<keyword evidence="7" id="KW-0413">Isomerase</keyword>
<dbReference type="GO" id="GO:0003677">
    <property type="term" value="F:DNA binding"/>
    <property type="evidence" value="ECO:0007669"/>
    <property type="project" value="UniProtKB-KW"/>
</dbReference>
<evidence type="ECO:0000313" key="15">
    <source>
        <dbReference type="EMBL" id="ACD70529.1"/>
    </source>
</evidence>
<dbReference type="AlphaFoldDB" id="A0A0H3BID3"/>
<reference evidence="15 16" key="1">
    <citation type="journal article" date="2008" name="BMC Microbiol.">
        <title>Complete genome sequence of Treponema pallidum ssp. pallidum strain SS14 determined with oligonucleotide arrays.</title>
        <authorList>
            <person name="Matejkova P."/>
            <person name="Strouhal M."/>
            <person name="Smajs D."/>
            <person name="Norris S.J."/>
            <person name="Palzkill T."/>
            <person name="Petrosino J.F."/>
            <person name="Sodergren E."/>
            <person name="Norton J.E."/>
            <person name="Singh J."/>
            <person name="Richmond T.A."/>
            <person name="Molla M.N."/>
            <person name="Albert T.J."/>
            <person name="Weinstock G.M."/>
        </authorList>
    </citation>
    <scope>NUCLEOTIDE SEQUENCE [LARGE SCALE GENOMIC DNA]</scope>
    <source>
        <strain evidence="15 16">SS14</strain>
    </source>
</reference>
<keyword evidence="2 12" id="KW-0547">Nucleotide-binding</keyword>
<evidence type="ECO:0000259" key="14">
    <source>
        <dbReference type="PROSITE" id="PS51217"/>
    </source>
</evidence>
<dbReference type="EC" id="5.6.2.4" evidence="9"/>